<evidence type="ECO:0000256" key="7">
    <source>
        <dbReference type="HAMAP-Rule" id="MF_00027"/>
    </source>
</evidence>
<evidence type="ECO:0000313" key="10">
    <source>
        <dbReference type="EMBL" id="NMD98137.1"/>
    </source>
</evidence>
<gene>
    <name evidence="7" type="primary">cbiA</name>
    <name evidence="10" type="ORF">HF878_01365</name>
</gene>
<comment type="similarity">
    <text evidence="7">Belongs to the CobB/CbiA family.</text>
</comment>
<feature type="site" description="Increases nucleophilicity of active site Cys" evidence="7">
    <location>
        <position position="439"/>
    </location>
</feature>
<dbReference type="EC" id="6.3.5.11" evidence="7"/>
<accession>A0A848B9W8</accession>
<dbReference type="NCBIfam" id="NF002204">
    <property type="entry name" value="PRK01077.1"/>
    <property type="match status" value="1"/>
</dbReference>
<keyword evidence="5 7" id="KW-0460">Magnesium</keyword>
<evidence type="ECO:0000313" key="11">
    <source>
        <dbReference type="Proteomes" id="UP000543804"/>
    </source>
</evidence>
<dbReference type="InterPro" id="IPR029062">
    <property type="entry name" value="Class_I_gatase-like"/>
</dbReference>
<dbReference type="Gene3D" id="3.40.50.880">
    <property type="match status" value="1"/>
</dbReference>
<evidence type="ECO:0000256" key="6">
    <source>
        <dbReference type="ARBA" id="ARBA00022962"/>
    </source>
</evidence>
<dbReference type="PANTHER" id="PTHR43873:SF1">
    <property type="entry name" value="COBYRINATE A,C-DIAMIDE SYNTHASE"/>
    <property type="match status" value="1"/>
</dbReference>
<dbReference type="CDD" id="cd03130">
    <property type="entry name" value="GATase1_CobB"/>
    <property type="match status" value="1"/>
</dbReference>
<proteinExistence type="inferred from homology"/>
<evidence type="ECO:0000256" key="1">
    <source>
        <dbReference type="ARBA" id="ARBA00001946"/>
    </source>
</evidence>
<dbReference type="GO" id="GO:0009236">
    <property type="term" value="P:cobalamin biosynthetic process"/>
    <property type="evidence" value="ECO:0007669"/>
    <property type="project" value="UniProtKB-UniRule"/>
</dbReference>
<dbReference type="Pfam" id="PF07685">
    <property type="entry name" value="GATase_3"/>
    <property type="match status" value="1"/>
</dbReference>
<comment type="caution">
    <text evidence="10">The sequence shown here is derived from an EMBL/GenBank/DDBJ whole genome shotgun (WGS) entry which is preliminary data.</text>
</comment>
<comment type="cofactor">
    <cofactor evidence="1 7">
        <name>Mg(2+)</name>
        <dbReference type="ChEBI" id="CHEBI:18420"/>
    </cofactor>
</comment>
<name>A0A848B9W8_9FIRM</name>
<dbReference type="SUPFAM" id="SSF52317">
    <property type="entry name" value="Class I glutamine amidotransferase-like"/>
    <property type="match status" value="1"/>
</dbReference>
<keyword evidence="11" id="KW-1185">Reference proteome</keyword>
<evidence type="ECO:0000259" key="9">
    <source>
        <dbReference type="Pfam" id="PF07685"/>
    </source>
</evidence>
<keyword evidence="2 7" id="KW-0436">Ligase</keyword>
<dbReference type="Gene3D" id="3.40.50.300">
    <property type="entry name" value="P-loop containing nucleotide triphosphate hydrolases"/>
    <property type="match status" value="2"/>
</dbReference>
<dbReference type="InterPro" id="IPR027417">
    <property type="entry name" value="P-loop_NTPase"/>
</dbReference>
<dbReference type="AlphaFoldDB" id="A0A848B9W8"/>
<dbReference type="CDD" id="cd05388">
    <property type="entry name" value="CobB_N"/>
    <property type="match status" value="1"/>
</dbReference>
<dbReference type="InterPro" id="IPR002586">
    <property type="entry name" value="CobQ/CobB/MinD/ParA_Nub-bd_dom"/>
</dbReference>
<comment type="miscellaneous">
    <text evidence="7">The a and c carboxylates of cobyrinate are activated for nucleophilic attack via formation of a phosphorylated intermediate by ATP. CbiA catalyzes first the amidation of the c-carboxylate, and then that of the a-carboxylate.</text>
</comment>
<feature type="active site" description="Nucleophile" evidence="7">
    <location>
        <position position="336"/>
    </location>
</feature>
<sequence>MKRKIPRLVIAATQSGAGKTTLVTGLLAALRAQGLKVQSYKVGPDYIDTGFHALASGRPAHNLDTWLVPRTRLRALFAATAGDADIAVIEGVMGLYDGGRQGVSSTAEIAKELDAPVLLVIDAKSMGASAAATALGFRVYDAEVTLAGVLLNRLGSATHEAMIRTAMSGVHLPVYGALHRDAGLVLPERHLGLTPTTELEAAAKVRRIGEVVASSLDLPAIQHLAEAAAPLDISGTEKVLSAATRALQPGRGLRIGIARDEAFSFYYPTSLHVIEEMGATLVPFRPLHDEALPAVDGVLIGGGFPEMFAAQLAANAVMRQSIRQAAAAGMPLYAECGGYMYLMDELVDFAGTAHAMCGVFPGRAAMQQRLQMVGYVEACLRQESVLGPAGTVLHGHEFHFSKESGQAAIARPFVFTKLRNGEQYEAGQQRYRALGSYLHIHFAGCPEAARHFLMQCHAYAEEAGR</sequence>
<dbReference type="InterPro" id="IPR004484">
    <property type="entry name" value="CbiA/CobB_synth"/>
</dbReference>
<dbReference type="HAMAP" id="MF_00027">
    <property type="entry name" value="CobB_CbiA"/>
    <property type="match status" value="1"/>
</dbReference>
<reference evidence="10 11" key="1">
    <citation type="submission" date="2020-04" db="EMBL/GenBank/DDBJ databases">
        <authorList>
            <person name="Hitch T.C.A."/>
            <person name="Wylensek D."/>
            <person name="Clavel T."/>
        </authorList>
    </citation>
    <scope>NUCLEOTIDE SEQUENCE [LARGE SCALE GENOMIC DNA]</scope>
    <source>
        <strain evidence="10 11">PG-130-P53-12</strain>
    </source>
</reference>
<dbReference type="UniPathway" id="UPA00148">
    <property type="reaction ID" value="UER00231"/>
</dbReference>
<evidence type="ECO:0000256" key="3">
    <source>
        <dbReference type="ARBA" id="ARBA00022741"/>
    </source>
</evidence>
<feature type="domain" description="CobB/CobQ-like glutamine amidotransferase" evidence="9">
    <location>
        <begin position="254"/>
        <end position="443"/>
    </location>
</feature>
<dbReference type="GO" id="GO:0042242">
    <property type="term" value="F:cobyrinic acid a,c-diamide synthase activity"/>
    <property type="evidence" value="ECO:0007669"/>
    <property type="project" value="UniProtKB-UniRule"/>
</dbReference>
<keyword evidence="7" id="KW-0169">Cobalamin biosynthesis</keyword>
<comment type="pathway">
    <text evidence="7">Cofactor biosynthesis; adenosylcobalamin biosynthesis; cob(II)yrinate a,c-diamide from sirohydrochlorin (anaerobic route): step 10/10.</text>
</comment>
<evidence type="ECO:0000259" key="8">
    <source>
        <dbReference type="Pfam" id="PF01656"/>
    </source>
</evidence>
<comment type="catalytic activity">
    <reaction evidence="7">
        <text>cob(II)yrinate + 2 L-glutamine + 2 ATP + 2 H2O = cob(II)yrinate a,c diamide + 2 L-glutamate + 2 ADP + 2 phosphate + 2 H(+)</text>
        <dbReference type="Rhea" id="RHEA:26289"/>
        <dbReference type="ChEBI" id="CHEBI:15377"/>
        <dbReference type="ChEBI" id="CHEBI:15378"/>
        <dbReference type="ChEBI" id="CHEBI:29985"/>
        <dbReference type="ChEBI" id="CHEBI:30616"/>
        <dbReference type="ChEBI" id="CHEBI:43474"/>
        <dbReference type="ChEBI" id="CHEBI:58359"/>
        <dbReference type="ChEBI" id="CHEBI:58537"/>
        <dbReference type="ChEBI" id="CHEBI:58894"/>
        <dbReference type="ChEBI" id="CHEBI:456216"/>
        <dbReference type="EC" id="6.3.5.11"/>
    </reaction>
</comment>
<comment type="function">
    <text evidence="7">Catalyzes the ATP-dependent amidation of the two carboxylate groups at positions a and c of cobyrinate, using either L-glutamine or ammonia as the nitrogen source.</text>
</comment>
<dbReference type="RefSeq" id="WP_170076949.1">
    <property type="nucleotide sequence ID" value="NZ_JABAFA010000001.1"/>
</dbReference>
<dbReference type="PANTHER" id="PTHR43873">
    <property type="entry name" value="COBYRINATE A,C-DIAMIDE SYNTHASE"/>
    <property type="match status" value="1"/>
</dbReference>
<dbReference type="Pfam" id="PF01656">
    <property type="entry name" value="CbiA"/>
    <property type="match status" value="1"/>
</dbReference>
<evidence type="ECO:0000256" key="4">
    <source>
        <dbReference type="ARBA" id="ARBA00022840"/>
    </source>
</evidence>
<protein>
    <recommendedName>
        <fullName evidence="7">Cobyrinate a,c-diamide synthase</fullName>
        <ecNumber evidence="7">6.3.5.11</ecNumber>
    </recommendedName>
    <alternativeName>
        <fullName evidence="7">Cobyrinic acid a,c-diamide synthetase</fullName>
    </alternativeName>
</protein>
<dbReference type="GO" id="GO:0005524">
    <property type="term" value="F:ATP binding"/>
    <property type="evidence" value="ECO:0007669"/>
    <property type="project" value="UniProtKB-UniRule"/>
</dbReference>
<dbReference type="EMBL" id="JABAFA010000001">
    <property type="protein sequence ID" value="NMD98137.1"/>
    <property type="molecule type" value="Genomic_DNA"/>
</dbReference>
<dbReference type="Proteomes" id="UP000543804">
    <property type="component" value="Unassembled WGS sequence"/>
</dbReference>
<dbReference type="PROSITE" id="PS51274">
    <property type="entry name" value="GATASE_COBBQ"/>
    <property type="match status" value="1"/>
</dbReference>
<feature type="domain" description="CobQ/CobB/MinD/ParA nucleotide binding" evidence="8">
    <location>
        <begin position="8"/>
        <end position="190"/>
    </location>
</feature>
<evidence type="ECO:0000256" key="5">
    <source>
        <dbReference type="ARBA" id="ARBA00022842"/>
    </source>
</evidence>
<comment type="domain">
    <text evidence="7">Comprises of two domains. The C-terminal domain contains the binding site for glutamine and catalyzes the hydrolysis of this substrate to glutamate and ammonia. The N-terminal domain is anticipated to bind ATP and cobyrinate and catalyzes the ultimate synthesis of the diamide product. The ammonia produced via the glutaminase domain is probably translocated to the adjacent domain via a molecular tunnel, where it reacts with an activated intermediate.</text>
</comment>
<dbReference type="InterPro" id="IPR011698">
    <property type="entry name" value="GATase_3"/>
</dbReference>
<evidence type="ECO:0000256" key="2">
    <source>
        <dbReference type="ARBA" id="ARBA00022598"/>
    </source>
</evidence>
<dbReference type="SUPFAM" id="SSF52540">
    <property type="entry name" value="P-loop containing nucleoside triphosphate hydrolases"/>
    <property type="match status" value="1"/>
</dbReference>
<organism evidence="10 11">
    <name type="scientific">Selenomonas bovis</name>
    <dbReference type="NCBI Taxonomy" id="416586"/>
    <lineage>
        <taxon>Bacteria</taxon>
        <taxon>Bacillati</taxon>
        <taxon>Bacillota</taxon>
        <taxon>Negativicutes</taxon>
        <taxon>Selenomonadales</taxon>
        <taxon>Selenomonadaceae</taxon>
        <taxon>Selenomonas</taxon>
    </lineage>
</organism>
<keyword evidence="6 7" id="KW-0315">Glutamine amidotransferase</keyword>
<keyword evidence="3 7" id="KW-0547">Nucleotide-binding</keyword>
<dbReference type="NCBIfam" id="TIGR00379">
    <property type="entry name" value="cobB"/>
    <property type="match status" value="1"/>
</dbReference>
<keyword evidence="4 7" id="KW-0067">ATP-binding</keyword>